<keyword evidence="2" id="KW-1185">Reference proteome</keyword>
<gene>
    <name evidence="1" type="ORF">MAE02_03280</name>
</gene>
<dbReference type="RefSeq" id="WP_114184531.1">
    <property type="nucleotide sequence ID" value="NZ_BJYU01000002.1"/>
</dbReference>
<protein>
    <recommendedName>
        <fullName evidence="3">pEK499-p136 HEPN domain-containing protein</fullName>
    </recommendedName>
</protein>
<proteinExistence type="predicted"/>
<dbReference type="OrthoDB" id="7841749at2"/>
<organism evidence="1 2">
    <name type="scientific">Microvirga aerophila</name>
    <dbReference type="NCBI Taxonomy" id="670291"/>
    <lineage>
        <taxon>Bacteria</taxon>
        <taxon>Pseudomonadati</taxon>
        <taxon>Pseudomonadota</taxon>
        <taxon>Alphaproteobacteria</taxon>
        <taxon>Hyphomicrobiales</taxon>
        <taxon>Methylobacteriaceae</taxon>
        <taxon>Microvirga</taxon>
    </lineage>
</organism>
<sequence>MSEYRDFVRDFPLRCHDLLKTFEPGAKLRDREVTLLLAVASAGLVVPYERLRPDRPHTSGDAQRFSQAAAALAEELDKTLESFLGEASAREWLVGTTSGLNGPPDAWSGFGAVKPANKKRARTILKTVRNALAHGNVWARGNPIGELVLAREIWVDEKLREFEFLRASPQAFRGLLDTWFDGLKKQDINHIAGAVALDEAA</sequence>
<dbReference type="EMBL" id="BJYU01000002">
    <property type="protein sequence ID" value="GEO12632.1"/>
    <property type="molecule type" value="Genomic_DNA"/>
</dbReference>
<dbReference type="AlphaFoldDB" id="A0A512BKY5"/>
<reference evidence="1 2" key="1">
    <citation type="submission" date="2019-07" db="EMBL/GenBank/DDBJ databases">
        <title>Whole genome shotgun sequence of Microvirga aerophila NBRC 106136.</title>
        <authorList>
            <person name="Hosoyama A."/>
            <person name="Uohara A."/>
            <person name="Ohji S."/>
            <person name="Ichikawa N."/>
        </authorList>
    </citation>
    <scope>NUCLEOTIDE SEQUENCE [LARGE SCALE GENOMIC DNA]</scope>
    <source>
        <strain evidence="1 2">NBRC 106136</strain>
    </source>
</reference>
<dbReference type="Proteomes" id="UP000321085">
    <property type="component" value="Unassembled WGS sequence"/>
</dbReference>
<name>A0A512BKY5_9HYPH</name>
<accession>A0A512BKY5</accession>
<evidence type="ECO:0000313" key="2">
    <source>
        <dbReference type="Proteomes" id="UP000321085"/>
    </source>
</evidence>
<evidence type="ECO:0000313" key="1">
    <source>
        <dbReference type="EMBL" id="GEO12632.1"/>
    </source>
</evidence>
<evidence type="ECO:0008006" key="3">
    <source>
        <dbReference type="Google" id="ProtNLM"/>
    </source>
</evidence>
<comment type="caution">
    <text evidence="1">The sequence shown here is derived from an EMBL/GenBank/DDBJ whole genome shotgun (WGS) entry which is preliminary data.</text>
</comment>